<evidence type="ECO:0000259" key="15">
    <source>
        <dbReference type="PROSITE" id="PS50008"/>
    </source>
</evidence>
<evidence type="ECO:0000256" key="3">
    <source>
        <dbReference type="ARBA" id="ARBA00022837"/>
    </source>
</evidence>
<dbReference type="InterPro" id="IPR014815">
    <property type="entry name" value="PLC-beta_C"/>
</dbReference>
<keyword evidence="3 11" id="KW-0106">Calcium</keyword>
<dbReference type="PIRSF" id="PIRSF000956">
    <property type="entry name" value="PLC-beta"/>
    <property type="match status" value="1"/>
</dbReference>
<dbReference type="GO" id="GO:0004435">
    <property type="term" value="F:phosphatidylinositol-4,5-bisphosphate phospholipase C activity"/>
    <property type="evidence" value="ECO:0007669"/>
    <property type="project" value="UniProtKB-UniRule"/>
</dbReference>
<keyword evidence="1" id="KW-0597">Phosphoprotein</keyword>
<dbReference type="PROSITE" id="PS50004">
    <property type="entry name" value="C2"/>
    <property type="match status" value="1"/>
</dbReference>
<keyword evidence="11" id="KW-0479">Metal-binding</keyword>
<evidence type="ECO:0000256" key="5">
    <source>
        <dbReference type="ARBA" id="ARBA00023098"/>
    </source>
</evidence>
<dbReference type="InterPro" id="IPR017946">
    <property type="entry name" value="PLC-like_Pdiesterase_TIM-brl"/>
</dbReference>
<dbReference type="CDD" id="cd08591">
    <property type="entry name" value="PI-PLCc_beta"/>
    <property type="match status" value="1"/>
</dbReference>
<evidence type="ECO:0000313" key="16">
    <source>
        <dbReference type="Ensembl" id="ENSNNAP00000003854.1"/>
    </source>
</evidence>
<feature type="binding site" evidence="11">
    <location>
        <position position="353"/>
    </location>
    <ligand>
        <name>Ca(2+)</name>
        <dbReference type="ChEBI" id="CHEBI:29108"/>
    </ligand>
</feature>
<evidence type="ECO:0000256" key="13">
    <source>
        <dbReference type="SAM" id="MobiDB-lite"/>
    </source>
</evidence>
<dbReference type="InterPro" id="IPR037862">
    <property type="entry name" value="PLC-beta_PH"/>
</dbReference>
<keyword evidence="5 9" id="KW-0443">Lipid metabolism</keyword>
<accession>A0A8C6VGP7</accession>
<name>A0A8C6VGP7_NAJNA</name>
<dbReference type="GeneTree" id="ENSGT00940000159326"/>
<dbReference type="GO" id="GO:0051209">
    <property type="term" value="P:release of sequestered calcium ion into cytosol"/>
    <property type="evidence" value="ECO:0007669"/>
    <property type="project" value="TreeGrafter"/>
</dbReference>
<evidence type="ECO:0000259" key="14">
    <source>
        <dbReference type="PROSITE" id="PS50004"/>
    </source>
</evidence>
<feature type="binding site" evidence="11">
    <location>
        <position position="304"/>
    </location>
    <ligand>
        <name>Ca(2+)</name>
        <dbReference type="ChEBI" id="CHEBI:29108"/>
    </ligand>
</feature>
<feature type="coiled-coil region" evidence="12">
    <location>
        <begin position="791"/>
        <end position="822"/>
    </location>
</feature>
<protein>
    <recommendedName>
        <fullName evidence="9">1-phosphatidylinositol 4,5-bisphosphate phosphodiesterase</fullName>
        <ecNumber evidence="9">3.1.4.11</ecNumber>
    </recommendedName>
</protein>
<evidence type="ECO:0000256" key="12">
    <source>
        <dbReference type="SAM" id="Coils"/>
    </source>
</evidence>
<keyword evidence="12" id="KW-0175">Coiled coil</keyword>
<dbReference type="SUPFAM" id="SSF49562">
    <property type="entry name" value="C2 domain (Calcium/lipid-binding domain, CaLB)"/>
    <property type="match status" value="1"/>
</dbReference>
<reference evidence="16" key="2">
    <citation type="submission" date="2025-09" db="UniProtKB">
        <authorList>
            <consortium name="Ensembl"/>
        </authorList>
    </citation>
    <scope>IDENTIFICATION</scope>
</reference>
<dbReference type="SMART" id="SM00239">
    <property type="entry name" value="C2"/>
    <property type="match status" value="1"/>
</dbReference>
<dbReference type="SMART" id="SM00148">
    <property type="entry name" value="PLCXc"/>
    <property type="match status" value="1"/>
</dbReference>
<feature type="compositionally biased region" description="Basic and acidic residues" evidence="13">
    <location>
        <begin position="438"/>
        <end position="451"/>
    </location>
</feature>
<dbReference type="PROSITE" id="PS50007">
    <property type="entry name" value="PIPLC_X_DOMAIN"/>
    <property type="match status" value="1"/>
</dbReference>
<dbReference type="Pfam" id="PF09279">
    <property type="entry name" value="EF-hand_like"/>
    <property type="match status" value="1"/>
</dbReference>
<dbReference type="GO" id="GO:0016042">
    <property type="term" value="P:lipid catabolic process"/>
    <property type="evidence" value="ECO:0007669"/>
    <property type="project" value="UniProtKB-KW"/>
</dbReference>
<dbReference type="InterPro" id="IPR016280">
    <property type="entry name" value="PLC-beta"/>
</dbReference>
<evidence type="ECO:0000256" key="10">
    <source>
        <dbReference type="PIRSR" id="PIRSR000956-1"/>
    </source>
</evidence>
<dbReference type="OrthoDB" id="269822at2759"/>
<dbReference type="AlphaFoldDB" id="A0A8C6VGP7"/>
<dbReference type="Proteomes" id="UP000694559">
    <property type="component" value="Unplaced"/>
</dbReference>
<dbReference type="InterPro" id="IPR035892">
    <property type="entry name" value="C2_domain_sf"/>
</dbReference>
<dbReference type="SUPFAM" id="SSF50729">
    <property type="entry name" value="PH domain-like"/>
    <property type="match status" value="1"/>
</dbReference>
<dbReference type="CDD" id="cd13361">
    <property type="entry name" value="PH_PLC_beta"/>
    <property type="match status" value="1"/>
</dbReference>
<keyword evidence="2 9" id="KW-0378">Hydrolase</keyword>
<organism evidence="16 17">
    <name type="scientific">Naja naja</name>
    <name type="common">Indian cobra</name>
    <dbReference type="NCBI Taxonomy" id="35670"/>
    <lineage>
        <taxon>Eukaryota</taxon>
        <taxon>Metazoa</taxon>
        <taxon>Chordata</taxon>
        <taxon>Craniata</taxon>
        <taxon>Vertebrata</taxon>
        <taxon>Euteleostomi</taxon>
        <taxon>Lepidosauria</taxon>
        <taxon>Squamata</taxon>
        <taxon>Bifurcata</taxon>
        <taxon>Unidentata</taxon>
        <taxon>Episquamata</taxon>
        <taxon>Toxicofera</taxon>
        <taxon>Serpentes</taxon>
        <taxon>Colubroidea</taxon>
        <taxon>Elapidae</taxon>
        <taxon>Elapinae</taxon>
        <taxon>Naja</taxon>
    </lineage>
</organism>
<dbReference type="GO" id="GO:0005737">
    <property type="term" value="C:cytoplasm"/>
    <property type="evidence" value="ECO:0007669"/>
    <property type="project" value="TreeGrafter"/>
</dbReference>
<gene>
    <name evidence="16" type="primary">PLCB2</name>
</gene>
<evidence type="ECO:0000256" key="11">
    <source>
        <dbReference type="PIRSR" id="PIRSR000956-2"/>
    </source>
</evidence>
<dbReference type="PROSITE" id="PS50008">
    <property type="entry name" value="PIPLC_Y_DOMAIN"/>
    <property type="match status" value="1"/>
</dbReference>
<dbReference type="GO" id="GO:0046488">
    <property type="term" value="P:phosphatidylinositol metabolic process"/>
    <property type="evidence" value="ECO:0007669"/>
    <property type="project" value="TreeGrafter"/>
</dbReference>
<proteinExistence type="predicted"/>
<evidence type="ECO:0000256" key="2">
    <source>
        <dbReference type="ARBA" id="ARBA00022801"/>
    </source>
</evidence>
<dbReference type="SMART" id="SM00149">
    <property type="entry name" value="PLCYc"/>
    <property type="match status" value="1"/>
</dbReference>
<reference evidence="16" key="1">
    <citation type="submission" date="2025-08" db="UniProtKB">
        <authorList>
            <consortium name="Ensembl"/>
        </authorList>
    </citation>
    <scope>IDENTIFICATION</scope>
</reference>
<dbReference type="GO" id="GO:0048015">
    <property type="term" value="P:phosphatidylinositol-mediated signaling"/>
    <property type="evidence" value="ECO:0007669"/>
    <property type="project" value="TreeGrafter"/>
</dbReference>
<dbReference type="FunFam" id="2.60.40.150:FF:000105">
    <property type="entry name" value="1-phosphatidylinositol 4,5-bisphosphate phosphodiesterase"/>
    <property type="match status" value="1"/>
</dbReference>
<evidence type="ECO:0000256" key="7">
    <source>
        <dbReference type="ARBA" id="ARBA00023674"/>
    </source>
</evidence>
<dbReference type="SUPFAM" id="SSF51695">
    <property type="entry name" value="PLC-like phosphodiesterases"/>
    <property type="match status" value="1"/>
</dbReference>
<dbReference type="Gene3D" id="2.60.40.150">
    <property type="entry name" value="C2 domain"/>
    <property type="match status" value="1"/>
</dbReference>
<dbReference type="InterPro" id="IPR001192">
    <property type="entry name" value="PI-PLC_fam"/>
</dbReference>
<dbReference type="Gene3D" id="3.20.20.190">
    <property type="entry name" value="Phosphatidylinositol (PI) phosphodiesterase"/>
    <property type="match status" value="1"/>
</dbReference>
<dbReference type="Gene3D" id="1.10.238.10">
    <property type="entry name" value="EF-hand"/>
    <property type="match status" value="1"/>
</dbReference>
<feature type="binding site" evidence="11">
    <location>
        <position position="273"/>
    </location>
    <ligand>
        <name>Ca(2+)</name>
        <dbReference type="ChEBI" id="CHEBI:29108"/>
    </ligand>
</feature>
<dbReference type="InterPro" id="IPR000909">
    <property type="entry name" value="PLipase_C_PInositol-sp_X_dom"/>
</dbReference>
<dbReference type="Pfam" id="PF00388">
    <property type="entry name" value="PI-PLC-X"/>
    <property type="match status" value="1"/>
</dbReference>
<dbReference type="Pfam" id="PF00168">
    <property type="entry name" value="C2"/>
    <property type="match status" value="1"/>
</dbReference>
<evidence type="ECO:0000313" key="17">
    <source>
        <dbReference type="Proteomes" id="UP000694559"/>
    </source>
</evidence>
<dbReference type="SUPFAM" id="SSF69989">
    <property type="entry name" value="C-terminal domain of PLC-beta"/>
    <property type="match status" value="1"/>
</dbReference>
<evidence type="ECO:0000256" key="8">
    <source>
        <dbReference type="ARBA" id="ARBA00023726"/>
    </source>
</evidence>
<dbReference type="PRINTS" id="PR00390">
    <property type="entry name" value="PHPHLIPASEC"/>
</dbReference>
<evidence type="ECO:0000256" key="6">
    <source>
        <dbReference type="ARBA" id="ARBA00023224"/>
    </source>
</evidence>
<comment type="catalytic activity">
    <reaction evidence="7">
        <text>a 1,2-diacyl-sn-glycero-3-phospho-(1D-myo-inositol-4,5-bisphosphate) + H2O = 1D-myo-inositol 1,4,5-trisphosphate + a 1,2-diacyl-sn-glycerol + H(+)</text>
        <dbReference type="Rhea" id="RHEA:33179"/>
        <dbReference type="ChEBI" id="CHEBI:15377"/>
        <dbReference type="ChEBI" id="CHEBI:15378"/>
        <dbReference type="ChEBI" id="CHEBI:17815"/>
        <dbReference type="ChEBI" id="CHEBI:58456"/>
        <dbReference type="ChEBI" id="CHEBI:203600"/>
        <dbReference type="EC" id="3.1.4.11"/>
    </reaction>
    <physiologicalReaction direction="left-to-right" evidence="7">
        <dbReference type="Rhea" id="RHEA:33180"/>
    </physiologicalReaction>
</comment>
<comment type="catalytic activity">
    <reaction evidence="8">
        <text>a 1,2-diacyl-sn-glycero-3-phospho-(1D-myo-inositol) + H2O = 1D-myo-inositol 1-phosphate + a 1,2-diacyl-sn-glycerol + H(+)</text>
        <dbReference type="Rhea" id="RHEA:43484"/>
        <dbReference type="ChEBI" id="CHEBI:15377"/>
        <dbReference type="ChEBI" id="CHEBI:15378"/>
        <dbReference type="ChEBI" id="CHEBI:17815"/>
        <dbReference type="ChEBI" id="CHEBI:57880"/>
        <dbReference type="ChEBI" id="CHEBI:58433"/>
    </reaction>
    <physiologicalReaction direction="left-to-right" evidence="8">
        <dbReference type="Rhea" id="RHEA:43485"/>
    </physiologicalReaction>
</comment>
<dbReference type="FunFam" id="1.10.238.10:FF:000024">
    <property type="entry name" value="1-phosphatidylinositol 4,5-bisphosphate phosphodiesterase"/>
    <property type="match status" value="1"/>
</dbReference>
<dbReference type="PANTHER" id="PTHR10336">
    <property type="entry name" value="PHOSPHOINOSITIDE-SPECIFIC PHOSPHOLIPASE C FAMILY PROTEIN"/>
    <property type="match status" value="1"/>
</dbReference>
<feature type="active site" evidence="10">
    <location>
        <position position="272"/>
    </location>
</feature>
<keyword evidence="6 9" id="KW-0807">Transducer</keyword>
<evidence type="ECO:0000256" key="1">
    <source>
        <dbReference type="ARBA" id="ARBA00022553"/>
    </source>
</evidence>
<evidence type="ECO:0000256" key="9">
    <source>
        <dbReference type="PIRNR" id="PIRNR000956"/>
    </source>
</evidence>
<feature type="domain" description="PI-PLC Y-box" evidence="15">
    <location>
        <begin position="485"/>
        <end position="600"/>
    </location>
</feature>
<dbReference type="Pfam" id="PF00387">
    <property type="entry name" value="PI-PLC-Y"/>
    <property type="match status" value="1"/>
</dbReference>
<dbReference type="CDD" id="cd00275">
    <property type="entry name" value="C2_PLC_like"/>
    <property type="match status" value="1"/>
</dbReference>
<dbReference type="EC" id="3.1.4.11" evidence="9"/>
<dbReference type="Pfam" id="PF17787">
    <property type="entry name" value="PH_14"/>
    <property type="match status" value="1"/>
</dbReference>
<dbReference type="InterPro" id="IPR011992">
    <property type="entry name" value="EF-hand-dom_pair"/>
</dbReference>
<dbReference type="InterPro" id="IPR042531">
    <property type="entry name" value="PLC-beta_C_sf"/>
</dbReference>
<feature type="region of interest" description="Disordered" evidence="13">
    <location>
        <begin position="415"/>
        <end position="451"/>
    </location>
</feature>
<evidence type="ECO:0000256" key="4">
    <source>
        <dbReference type="ARBA" id="ARBA00022963"/>
    </source>
</evidence>
<dbReference type="Gene3D" id="2.30.29.240">
    <property type="match status" value="2"/>
</dbReference>
<dbReference type="GO" id="GO:0007186">
    <property type="term" value="P:G protein-coupled receptor signaling pathway"/>
    <property type="evidence" value="ECO:0007669"/>
    <property type="project" value="TreeGrafter"/>
</dbReference>
<dbReference type="SUPFAM" id="SSF47473">
    <property type="entry name" value="EF-hand"/>
    <property type="match status" value="1"/>
</dbReference>
<dbReference type="GO" id="GO:0005509">
    <property type="term" value="F:calcium ion binding"/>
    <property type="evidence" value="ECO:0007669"/>
    <property type="project" value="UniProtKB-UniRule"/>
</dbReference>
<dbReference type="InterPro" id="IPR001711">
    <property type="entry name" value="PLipase_C_Pinositol-sp_Y"/>
</dbReference>
<keyword evidence="4 9" id="KW-0442">Lipid degradation</keyword>
<feature type="binding site" evidence="11">
    <location>
        <position position="302"/>
    </location>
    <ligand>
        <name>Ca(2+)</name>
        <dbReference type="ChEBI" id="CHEBI:29108"/>
    </ligand>
</feature>
<dbReference type="PANTHER" id="PTHR10336:SF10">
    <property type="entry name" value="1-PHOSPHATIDYLINOSITOL 4,5-BISPHOSPHATE PHOSPHODIESTERASE BETA-2"/>
    <property type="match status" value="1"/>
</dbReference>
<dbReference type="Pfam" id="PF08703">
    <property type="entry name" value="PLC-beta_C"/>
    <property type="match status" value="2"/>
</dbReference>
<feature type="active site" evidence="10">
    <location>
        <position position="319"/>
    </location>
</feature>
<comment type="cofactor">
    <cofactor evidence="11">
        <name>Ca(2+)</name>
        <dbReference type="ChEBI" id="CHEBI:29108"/>
    </cofactor>
    <text evidence="11">Binds 1 Ca(2+) ion per subunit.</text>
</comment>
<dbReference type="InterPro" id="IPR015359">
    <property type="entry name" value="PLC_EF-hand-like"/>
</dbReference>
<dbReference type="Ensembl" id="ENSNNAT00000004033.1">
    <property type="protein sequence ID" value="ENSNNAP00000003854.1"/>
    <property type="gene ID" value="ENSNNAG00000001825.1"/>
</dbReference>
<keyword evidence="17" id="KW-1185">Reference proteome</keyword>
<dbReference type="InterPro" id="IPR000008">
    <property type="entry name" value="C2_dom"/>
</dbReference>
<dbReference type="Gene3D" id="1.20.1230.10">
    <property type="entry name" value="Phospholipase C beta, distal C-terminal domain"/>
    <property type="match status" value="1"/>
</dbReference>
<feature type="domain" description="C2" evidence="14">
    <location>
        <begin position="604"/>
        <end position="729"/>
    </location>
</feature>
<sequence length="1072" mass="123140">MSVLTPILTSPEVKKYMTEGERFIKWDDESANAHPVILRVDPKGFYLYWTFQSKEIEFLDITSIRDTRVGKFAKIPKNHKLREVFNLDFPNNFLHKILTVVSGPDMVDLTFHNFVSYKENVDRKRVEAALSACHLPQGKNDGINPEDFPETVYKTFLMNLCPRPDINEIFTSHHSKAKPYMTKDHLTKFINKKQRNSHLNDTLFPPAKPDRVQGLIEKYEPSGMNIQRGQLSPEGMVWFLCGPENSIISQDKLFLYQDMNQPLSHYFINSSHNTYLTGGQFSGSASPEMYRQTLLAGCRCVELDCWKGRTPDDEPIITHGYTMTNEILFKDALEAIAESAFKISPYPVILSFENHVDLPKQQAKMAEYCRTILGDMLLTEPLEKYPLKPGVPLPSPQDLMGKILIKNKKNQFMPGENQDALKKRKSLEDEVTDQPIPTEKDSTVEEGEKVPEVERNLENLNEEEIKKLQSDEGTAGLEVTAYEEMSSLVNYIQPIKFESFEISAQKNHSYVVSSFTELKAYELLTRSPIQFVNYNKRQMSRIYPKGTRMDSSNYMPQMFWNVGCQMVALNFQTSDVPMQQNMALFEFNGQSGYLLKHDFMCRPDKHFDPFSVDRIDVVVASTLSITIISGQFLSERSVKSYIEVELFGLPGDPKRRYRTKVTPNANSINPIWNEDPFVFEKILMPELASLRIVALEEGAKFIGHRIIPVTAVCSGYHHVCLRSESNQPLTMPSLFVYVEMKDYVPDSWADLTMALSNPIKFFTAHDKKMKNADANNEVKPQTASIEEIQQMKNFGKLLKKQEKELKELERKMTKRKEELLQKYTAFFTEVVSQLGRKEMSCPPRTPRRKSITKGNAAELTENADNKIMELKEKLEEELLHLGEEQYDAIWKKKDQHAIELIIFLYSNTKEMKKKLEVKRLDKIQAVAKNTDKSAQERLKREINNSHIQEVVKAVKQMNEKQSRHQQVLEAKQSTCLGKIKEEESQQEAFAEYENKMKTISAEVQDSVKNCMKVCYPLEADTAKREAPEAASEGGQRPCGNLVTPETLRYATEVVKEEVIIDEESTDVQDSRL</sequence>